<dbReference type="InterPro" id="IPR028244">
    <property type="entry name" value="T6SS_Rhs_Vgr_dom"/>
</dbReference>
<evidence type="ECO:0000256" key="1">
    <source>
        <dbReference type="SAM" id="MobiDB-lite"/>
    </source>
</evidence>
<evidence type="ECO:0000259" key="3">
    <source>
        <dbReference type="Pfam" id="PF13296"/>
    </source>
</evidence>
<sequence length="363" mass="38438">AAGGRSNHLILDDTNAKIQAQLKSDHQHSQLSLGHITRIEDNAGRKDARGEGWELRTDGHGVARSAKGMLITTEGRGNAASHMKDMSETVQRLTSARDQHETLADMAQQAGAQDKQGQQADIAKILKAQNDAIKGSGASSDGSFPELAEPHLVLASPAGIETSTAQSTHIASGEHTAVTTGKSLSIASGDSLYASITKTFRLFVQKAGMKMVAAAGDIDVTTLKDSINLLAKLNITHTADRVMITAKEEVVINGGGSYVKYNAGGIEHGTNGIYVAHAATHSLPGPKNRSVDLQNSEAPTPFDREVVFHHVDDQNSAAAKQMFKLDRDGASAAGPVTGSDGSTQMQRSDGPEFYKVRWLGRAK</sequence>
<evidence type="ECO:0000313" key="4">
    <source>
        <dbReference type="EMBL" id="MEM4990769.1"/>
    </source>
</evidence>
<accession>A0ABU9Q3A6</accession>
<feature type="domain" description="Putative type VI secretion system Rhs element associated Vgr" evidence="3">
    <location>
        <begin position="3"/>
        <end position="107"/>
    </location>
</feature>
<evidence type="ECO:0000313" key="5">
    <source>
        <dbReference type="Proteomes" id="UP001495910"/>
    </source>
</evidence>
<dbReference type="Pfam" id="PF13296">
    <property type="entry name" value="T6SS_Vgr"/>
    <property type="match status" value="1"/>
</dbReference>
<feature type="region of interest" description="Disordered" evidence="1">
    <location>
        <begin position="328"/>
        <end position="350"/>
    </location>
</feature>
<feature type="domain" description="DUF2345" evidence="2">
    <location>
        <begin position="140"/>
        <end position="287"/>
    </location>
</feature>
<organism evidence="4 5">
    <name type="scientific">Collimonas rhizosphaerae</name>
    <dbReference type="NCBI Taxonomy" id="3126357"/>
    <lineage>
        <taxon>Bacteria</taxon>
        <taxon>Pseudomonadati</taxon>
        <taxon>Pseudomonadota</taxon>
        <taxon>Betaproteobacteria</taxon>
        <taxon>Burkholderiales</taxon>
        <taxon>Oxalobacteraceae</taxon>
        <taxon>Collimonas</taxon>
    </lineage>
</organism>
<keyword evidence="5" id="KW-1185">Reference proteome</keyword>
<feature type="non-terminal residue" evidence="4">
    <location>
        <position position="1"/>
    </location>
</feature>
<dbReference type="EMBL" id="JBANDC010000033">
    <property type="protein sequence ID" value="MEM4990769.1"/>
    <property type="molecule type" value="Genomic_DNA"/>
</dbReference>
<protein>
    <submittedName>
        <fullName evidence="4">Type VI secretion system Vgr family protein</fullName>
    </submittedName>
</protein>
<dbReference type="Pfam" id="PF10106">
    <property type="entry name" value="DUF2345"/>
    <property type="match status" value="1"/>
</dbReference>
<dbReference type="Proteomes" id="UP001495910">
    <property type="component" value="Unassembled WGS sequence"/>
</dbReference>
<dbReference type="RefSeq" id="WP_342831802.1">
    <property type="nucleotide sequence ID" value="NZ_JBANDC010000033.1"/>
</dbReference>
<dbReference type="InterPro" id="IPR018769">
    <property type="entry name" value="VgrG2_DUF2345"/>
</dbReference>
<evidence type="ECO:0000259" key="2">
    <source>
        <dbReference type="Pfam" id="PF10106"/>
    </source>
</evidence>
<reference evidence="4 5" key="1">
    <citation type="submission" date="2024-02" db="EMBL/GenBank/DDBJ databases">
        <title>Draft genome sequence of Collimonas sp. strain H4R21, an effective mineral-weathering bacterial strain isolated from the beech rhizosphere.</title>
        <authorList>
            <person name="Morin E."/>
            <person name="Uroz S."/>
            <person name="Leveau J.H.J."/>
            <person name="Kumar R."/>
            <person name="Rey M.W."/>
            <person name="Pham J."/>
        </authorList>
    </citation>
    <scope>NUCLEOTIDE SEQUENCE [LARGE SCALE GENOMIC DNA]</scope>
    <source>
        <strain evidence="4 5">H4R21</strain>
    </source>
</reference>
<comment type="caution">
    <text evidence="4">The sequence shown here is derived from an EMBL/GenBank/DDBJ whole genome shotgun (WGS) entry which is preliminary data.</text>
</comment>
<name>A0ABU9Q3A6_9BURK</name>
<proteinExistence type="predicted"/>
<gene>
    <name evidence="4" type="ORF">V8G57_25500</name>
</gene>